<dbReference type="SMART" id="SM00109">
    <property type="entry name" value="C1"/>
    <property type="match status" value="1"/>
</dbReference>
<feature type="domain" description="EF-hand" evidence="21">
    <location>
        <begin position="217"/>
        <end position="252"/>
    </location>
</feature>
<dbReference type="InterPro" id="IPR001206">
    <property type="entry name" value="Diacylglycerol_kinase_cat_dom"/>
</dbReference>
<gene>
    <name evidence="22" type="primary">Dgkg</name>
</gene>
<keyword evidence="3 17" id="KW-0808">Transferase</keyword>
<dbReference type="SUPFAM" id="SSF57889">
    <property type="entry name" value="Cysteine-rich domain"/>
    <property type="match status" value="1"/>
</dbReference>
<comment type="similarity">
    <text evidence="2 17">Belongs to the eukaryotic diacylglycerol kinase family.</text>
</comment>
<dbReference type="PROSITE" id="PS00479">
    <property type="entry name" value="ZF_DAG_PE_1"/>
    <property type="match status" value="1"/>
</dbReference>
<dbReference type="InterPro" id="IPR037607">
    <property type="entry name" value="DGK"/>
</dbReference>
<dbReference type="InterPro" id="IPR000756">
    <property type="entry name" value="Diacylglycerol_kin_accessory"/>
</dbReference>
<feature type="domain" description="Phorbol-ester/DAG-type" evidence="19">
    <location>
        <begin position="268"/>
        <end position="318"/>
    </location>
</feature>
<evidence type="ECO:0000256" key="6">
    <source>
        <dbReference type="ARBA" id="ARBA00022741"/>
    </source>
</evidence>
<evidence type="ECO:0000256" key="7">
    <source>
        <dbReference type="ARBA" id="ARBA00022771"/>
    </source>
</evidence>
<dbReference type="Gene3D" id="3.40.50.10330">
    <property type="entry name" value="Probable inorganic polyphosphate/atp-NAD kinase, domain 1"/>
    <property type="match status" value="1"/>
</dbReference>
<dbReference type="InterPro" id="IPR038199">
    <property type="entry name" value="DGK_typeI_N_sf"/>
</dbReference>
<evidence type="ECO:0000256" key="3">
    <source>
        <dbReference type="ARBA" id="ARBA00022679"/>
    </source>
</evidence>
<evidence type="ECO:0000256" key="14">
    <source>
        <dbReference type="ARBA" id="ARBA00023395"/>
    </source>
</evidence>
<sequence>MSDGQWVCLSSEEFDQLQKYSEYSSKKIKDVLAEFNEGGSLKQYDPHKPISYDVFKLFMRAYLEVDLPQPLSTNLFLAFSQKPRQETPDHPKEGASSSEPNVSDSNAESTAKADAACAPDTESKPIKTQVPSEELEAAAPWGEPNAPASSSDAPIVYLKDVVCYLSLMETGRPQDKLEFMFRLYDSDENELLDQAELDQIVSQMLHVAQYLEWDPTELRPILKEMLQGMDYNKDGFVSLEEWVSGGMTTIPLLVLLGMDDSASKGDGRHAWTLKHFKKPTYCNFCHIMLMGVRKQGLCCIYCKYAVHQRCVSNSIPGCVKTYSKAKRSGEDRQAGKSDSGAAAKGELVMQYKIIPSPGTHPLLVLVNPKSGGRQGERILQKFHYLLNPKQVFNLDKGGPTPGLNFFQDTPDFRVLACGGDGTVGWILDCIDKANFTKHPPVAVLPLGTGNDLARCLRWGGGYEGGSLTKILKEIEQSPLVMLDRWYLEVMPREEVENGDQVPYNIMNNYFSIGVDASIAHRFHVMREKHPEKFNSRMKNKLWYFEFGTSETFAATCKKLHDHIELECDGVEVDLSNIFLEGIAILNIPSMYGGTNLWGETKKNRAVIRESRKSVTDPKELKCCVQDLSDQLLEVVGLEGAMEMGQIYTGLKSAGRRLAQCSSVTIRTKKLLPMQVDGEPWMQPPCMIKITHKNQAPMMMGPPQKSSFFSLRRKSRSKD</sequence>
<evidence type="ECO:0000256" key="5">
    <source>
        <dbReference type="ARBA" id="ARBA00022737"/>
    </source>
</evidence>
<keyword evidence="7" id="KW-0863">Zinc-finger</keyword>
<comment type="catalytic activity">
    <reaction evidence="14">
        <text>1,2-didecanoyl-sn-glycerol + ATP = 1,2-didecanoyl-sn-glycero-3-phosphate + ADP + H(+)</text>
        <dbReference type="Rhea" id="RHEA:43428"/>
        <dbReference type="ChEBI" id="CHEBI:15378"/>
        <dbReference type="ChEBI" id="CHEBI:18155"/>
        <dbReference type="ChEBI" id="CHEBI:30616"/>
        <dbReference type="ChEBI" id="CHEBI:78227"/>
        <dbReference type="ChEBI" id="CHEBI:456216"/>
    </reaction>
    <physiologicalReaction direction="left-to-right" evidence="14">
        <dbReference type="Rhea" id="RHEA:43429"/>
    </physiologicalReaction>
</comment>
<keyword evidence="9" id="KW-0862">Zinc</keyword>
<name>A0ABK0LIB2_RAT</name>
<keyword evidence="5" id="KW-0677">Repeat</keyword>
<evidence type="ECO:0000256" key="15">
    <source>
        <dbReference type="ARBA" id="ARBA00023400"/>
    </source>
</evidence>
<dbReference type="InterPro" id="IPR046349">
    <property type="entry name" value="C1-like_sf"/>
</dbReference>
<comment type="pathway">
    <text evidence="1">Lipid metabolism; glycerolipid metabolism.</text>
</comment>
<dbReference type="PANTHER" id="PTHR11255:SF36">
    <property type="entry name" value="DIACYLGLYCEROL KINASE GAMMA"/>
    <property type="match status" value="1"/>
</dbReference>
<evidence type="ECO:0000256" key="16">
    <source>
        <dbReference type="ARBA" id="ARBA00023411"/>
    </source>
</evidence>
<dbReference type="CDD" id="cd00051">
    <property type="entry name" value="EFh"/>
    <property type="match status" value="1"/>
</dbReference>
<evidence type="ECO:0000256" key="11">
    <source>
        <dbReference type="ARBA" id="ARBA00022840"/>
    </source>
</evidence>
<comment type="catalytic activity">
    <reaction evidence="16">
        <text>a 1,2-diacyl-sn-glycerol + ATP = a 1,2-diacyl-sn-glycero-3-phosphate + ADP + H(+)</text>
        <dbReference type="Rhea" id="RHEA:10272"/>
        <dbReference type="ChEBI" id="CHEBI:15378"/>
        <dbReference type="ChEBI" id="CHEBI:17815"/>
        <dbReference type="ChEBI" id="CHEBI:30616"/>
        <dbReference type="ChEBI" id="CHEBI:58608"/>
        <dbReference type="ChEBI" id="CHEBI:456216"/>
        <dbReference type="EC" id="2.7.1.107"/>
    </reaction>
    <physiologicalReaction direction="left-to-right" evidence="16">
        <dbReference type="Rhea" id="RHEA:10273"/>
    </physiologicalReaction>
</comment>
<keyword evidence="12" id="KW-0443">Lipid metabolism</keyword>
<comment type="catalytic activity">
    <reaction evidence="15">
        <text>1-octadecanoyl-2-(5Z,8Z,11Z,14Z-eicosatetraenoyl)-sn-glycerol + ATP = 1-octadecanoyl-2-(5Z,8Z,11Z,14Z-eicosatetraenoyl)-sn-glycero-3-phosphate + ADP + H(+)</text>
        <dbReference type="Rhea" id="RHEA:40323"/>
        <dbReference type="ChEBI" id="CHEBI:15378"/>
        <dbReference type="ChEBI" id="CHEBI:30616"/>
        <dbReference type="ChEBI" id="CHEBI:75728"/>
        <dbReference type="ChEBI" id="CHEBI:77091"/>
        <dbReference type="ChEBI" id="CHEBI:456216"/>
    </reaction>
    <physiologicalReaction direction="left-to-right" evidence="15">
        <dbReference type="Rhea" id="RHEA:40324"/>
    </physiologicalReaction>
</comment>
<keyword evidence="23" id="KW-1185">Reference proteome</keyword>
<dbReference type="InterPro" id="IPR002219">
    <property type="entry name" value="PKC_DAG/PE"/>
</dbReference>
<comment type="catalytic activity">
    <reaction evidence="13">
        <text>1,2-di-(9Z-octadecenoyl)-sn-glycerol + ATP = 1,2-di-(9Z-octadecenoyl)-sn-glycero-3-phosphate + ADP + H(+)</text>
        <dbReference type="Rhea" id="RHEA:40327"/>
        <dbReference type="ChEBI" id="CHEBI:15378"/>
        <dbReference type="ChEBI" id="CHEBI:30616"/>
        <dbReference type="ChEBI" id="CHEBI:52333"/>
        <dbReference type="ChEBI" id="CHEBI:74546"/>
        <dbReference type="ChEBI" id="CHEBI:456216"/>
    </reaction>
    <physiologicalReaction direction="left-to-right" evidence="13">
        <dbReference type="Rhea" id="RHEA:40328"/>
    </physiologicalReaction>
</comment>
<evidence type="ECO:0000313" key="23">
    <source>
        <dbReference type="Proteomes" id="UP000002494"/>
    </source>
</evidence>
<keyword evidence="11 17" id="KW-0067">ATP-binding</keyword>
<evidence type="ECO:0000256" key="13">
    <source>
        <dbReference type="ARBA" id="ARBA00023371"/>
    </source>
</evidence>
<evidence type="ECO:0000256" key="1">
    <source>
        <dbReference type="ARBA" id="ARBA00005175"/>
    </source>
</evidence>
<dbReference type="Pfam" id="PF00130">
    <property type="entry name" value="C1_1"/>
    <property type="match status" value="1"/>
</dbReference>
<evidence type="ECO:0000259" key="19">
    <source>
        <dbReference type="PROSITE" id="PS50081"/>
    </source>
</evidence>
<dbReference type="GeneTree" id="ENSGT00940000156768"/>
<protein>
    <recommendedName>
        <fullName evidence="17">Diacylglycerol kinase</fullName>
        <shortName evidence="17">DAG kinase</shortName>
        <ecNumber evidence="17">2.7.1.107</ecNumber>
    </recommendedName>
</protein>
<dbReference type="InterPro" id="IPR016064">
    <property type="entry name" value="NAD/diacylglycerol_kinase_sf"/>
</dbReference>
<dbReference type="PROSITE" id="PS50146">
    <property type="entry name" value="DAGK"/>
    <property type="match status" value="1"/>
</dbReference>
<dbReference type="InterPro" id="IPR029477">
    <property type="entry name" value="DAG_kinase_typeI_N"/>
</dbReference>
<reference evidence="22" key="2">
    <citation type="submission" date="2025-08" db="UniProtKB">
        <authorList>
            <consortium name="Ensembl"/>
        </authorList>
    </citation>
    <scope>IDENTIFICATION</scope>
    <source>
        <strain evidence="22">Brown Norway</strain>
    </source>
</reference>
<dbReference type="SUPFAM" id="SSF47473">
    <property type="entry name" value="EF-hand"/>
    <property type="match status" value="2"/>
</dbReference>
<dbReference type="PANTHER" id="PTHR11255">
    <property type="entry name" value="DIACYLGLYCEROL KINASE"/>
    <property type="match status" value="1"/>
</dbReference>
<dbReference type="InterPro" id="IPR002048">
    <property type="entry name" value="EF_hand_dom"/>
</dbReference>
<dbReference type="Gene3D" id="2.60.200.40">
    <property type="match status" value="1"/>
</dbReference>
<feature type="domain" description="EF-hand" evidence="21">
    <location>
        <begin position="172"/>
        <end position="207"/>
    </location>
</feature>
<evidence type="ECO:0000256" key="4">
    <source>
        <dbReference type="ARBA" id="ARBA00022723"/>
    </source>
</evidence>
<evidence type="ECO:0000259" key="21">
    <source>
        <dbReference type="PROSITE" id="PS50222"/>
    </source>
</evidence>
<feature type="domain" description="DAGKc" evidence="20">
    <location>
        <begin position="357"/>
        <end position="491"/>
    </location>
</feature>
<feature type="region of interest" description="Disordered" evidence="18">
    <location>
        <begin position="83"/>
        <end position="150"/>
    </location>
</feature>
<dbReference type="Gene3D" id="1.10.238.10">
    <property type="entry name" value="EF-hand"/>
    <property type="match status" value="1"/>
</dbReference>
<dbReference type="SMART" id="SM00046">
    <property type="entry name" value="DAGKc"/>
    <property type="match status" value="1"/>
</dbReference>
<dbReference type="Gene3D" id="3.30.60.20">
    <property type="match status" value="1"/>
</dbReference>
<keyword evidence="10" id="KW-0106">Calcium</keyword>
<evidence type="ECO:0000256" key="2">
    <source>
        <dbReference type="ARBA" id="ARBA00009280"/>
    </source>
</evidence>
<evidence type="ECO:0000256" key="17">
    <source>
        <dbReference type="RuleBase" id="RU361128"/>
    </source>
</evidence>
<feature type="compositionally biased region" description="Basic and acidic residues" evidence="18">
    <location>
        <begin position="83"/>
        <end position="93"/>
    </location>
</feature>
<evidence type="ECO:0000256" key="18">
    <source>
        <dbReference type="SAM" id="MobiDB-lite"/>
    </source>
</evidence>
<dbReference type="PROSITE" id="PS00018">
    <property type="entry name" value="EF_HAND_1"/>
    <property type="match status" value="1"/>
</dbReference>
<proteinExistence type="inferred from homology"/>
<evidence type="ECO:0000256" key="12">
    <source>
        <dbReference type="ARBA" id="ARBA00023098"/>
    </source>
</evidence>
<keyword evidence="8 17" id="KW-0418">Kinase</keyword>
<dbReference type="Pfam" id="PF00781">
    <property type="entry name" value="DAGK_cat"/>
    <property type="match status" value="1"/>
</dbReference>
<dbReference type="InterPro" id="IPR011992">
    <property type="entry name" value="EF-hand-dom_pair"/>
</dbReference>
<dbReference type="Pfam" id="PF14513">
    <property type="entry name" value="DAG_kinase_N"/>
    <property type="match status" value="1"/>
</dbReference>
<evidence type="ECO:0000256" key="9">
    <source>
        <dbReference type="ARBA" id="ARBA00022833"/>
    </source>
</evidence>
<reference evidence="22" key="1">
    <citation type="submission" date="2024-01" db="EMBL/GenBank/DDBJ databases">
        <title>GRCr8: a new rat reference genome assembly contstructed from accurate long reads and long range scaffolding.</title>
        <authorList>
            <person name="Doris P.A."/>
            <person name="Kalbfleisch T."/>
            <person name="Li K."/>
            <person name="Howe K."/>
            <person name="Wood J."/>
        </authorList>
    </citation>
    <scope>NUCLEOTIDE SEQUENCE [LARGE SCALE GENOMIC DNA]</scope>
    <source>
        <strain evidence="22">Brown Norway</strain>
    </source>
</reference>
<keyword evidence="4" id="KW-0479">Metal-binding</keyword>
<dbReference type="InterPro" id="IPR018247">
    <property type="entry name" value="EF_Hand_1_Ca_BS"/>
</dbReference>
<feature type="compositionally biased region" description="Polar residues" evidence="18">
    <location>
        <begin position="95"/>
        <end position="109"/>
    </location>
</feature>
<dbReference type="SUPFAM" id="SSF111331">
    <property type="entry name" value="NAD kinase/diacylglycerol kinase-like"/>
    <property type="match status" value="1"/>
</dbReference>
<dbReference type="SMART" id="SM00054">
    <property type="entry name" value="EFh"/>
    <property type="match status" value="2"/>
</dbReference>
<accession>A0ABK0LIB2</accession>
<organism evidence="22 23">
    <name type="scientific">Rattus norvegicus</name>
    <name type="common">Rat</name>
    <dbReference type="NCBI Taxonomy" id="10116"/>
    <lineage>
        <taxon>Eukaryota</taxon>
        <taxon>Metazoa</taxon>
        <taxon>Chordata</taxon>
        <taxon>Craniata</taxon>
        <taxon>Vertebrata</taxon>
        <taxon>Euteleostomi</taxon>
        <taxon>Mammalia</taxon>
        <taxon>Eutheria</taxon>
        <taxon>Euarchontoglires</taxon>
        <taxon>Glires</taxon>
        <taxon>Rodentia</taxon>
        <taxon>Myomorpha</taxon>
        <taxon>Muroidea</taxon>
        <taxon>Muridae</taxon>
        <taxon>Murinae</taxon>
        <taxon>Rattus</taxon>
    </lineage>
</organism>
<dbReference type="RGD" id="2499">
    <property type="gene designation" value="Dgkg"/>
</dbReference>
<dbReference type="SMART" id="SM00045">
    <property type="entry name" value="DAGKa"/>
    <property type="match status" value="1"/>
</dbReference>
<reference evidence="22" key="3">
    <citation type="submission" date="2025-09" db="UniProtKB">
        <authorList>
            <consortium name="Ensembl"/>
        </authorList>
    </citation>
    <scope>IDENTIFICATION</scope>
    <source>
        <strain evidence="22">Brown Norway</strain>
    </source>
</reference>
<dbReference type="InterPro" id="IPR017438">
    <property type="entry name" value="ATP-NAD_kinase_N"/>
</dbReference>
<dbReference type="PROSITE" id="PS50081">
    <property type="entry name" value="ZF_DAG_PE_2"/>
    <property type="match status" value="1"/>
</dbReference>
<feature type="region of interest" description="Disordered" evidence="18">
    <location>
        <begin position="698"/>
        <end position="718"/>
    </location>
</feature>
<evidence type="ECO:0000256" key="10">
    <source>
        <dbReference type="ARBA" id="ARBA00022837"/>
    </source>
</evidence>
<dbReference type="PROSITE" id="PS50222">
    <property type="entry name" value="EF_HAND_2"/>
    <property type="match status" value="2"/>
</dbReference>
<evidence type="ECO:0000259" key="20">
    <source>
        <dbReference type="PROSITE" id="PS50146"/>
    </source>
</evidence>
<evidence type="ECO:0000256" key="8">
    <source>
        <dbReference type="ARBA" id="ARBA00022777"/>
    </source>
</evidence>
<dbReference type="Pfam" id="PF00609">
    <property type="entry name" value="DAGK_acc"/>
    <property type="match status" value="1"/>
</dbReference>
<dbReference type="Proteomes" id="UP000002494">
    <property type="component" value="Chromosome 11"/>
</dbReference>
<dbReference type="Gene3D" id="1.10.238.110">
    <property type="entry name" value="Diacylglycerol kinase alpha"/>
    <property type="match status" value="2"/>
</dbReference>
<keyword evidence="6 17" id="KW-0547">Nucleotide-binding</keyword>
<dbReference type="Ensembl" id="ENSRNOT00000172411.1">
    <property type="protein sequence ID" value="ENSRNOP00000105331.1"/>
    <property type="gene ID" value="ENSRNOG00000001796.8"/>
</dbReference>
<evidence type="ECO:0000313" key="22">
    <source>
        <dbReference type="Ensembl" id="ENSRNOP00000105331.1"/>
    </source>
</evidence>
<dbReference type="EC" id="2.7.1.107" evidence="17"/>